<dbReference type="AlphaFoldDB" id="A0AAU7JF54"/>
<dbReference type="SUPFAM" id="SSF51971">
    <property type="entry name" value="Nucleotide-binding domain"/>
    <property type="match status" value="1"/>
</dbReference>
<comment type="catalytic activity">
    <reaction evidence="7">
        <text>5,6-dihydrothymine + NAD(+) = thymine + NADH + H(+)</text>
        <dbReference type="Rhea" id="RHEA:28791"/>
        <dbReference type="ChEBI" id="CHEBI:15378"/>
        <dbReference type="ChEBI" id="CHEBI:17821"/>
        <dbReference type="ChEBI" id="CHEBI:27468"/>
        <dbReference type="ChEBI" id="CHEBI:57540"/>
        <dbReference type="ChEBI" id="CHEBI:57945"/>
        <dbReference type="EC" id="1.3.1.1"/>
    </reaction>
</comment>
<comment type="subunit">
    <text evidence="10">Heterotetramer of 2 PreA and 2 PreT subunits.</text>
</comment>
<dbReference type="Pfam" id="PF07992">
    <property type="entry name" value="Pyr_redox_2"/>
    <property type="match status" value="1"/>
</dbReference>
<reference evidence="13" key="1">
    <citation type="submission" date="2024-05" db="EMBL/GenBank/DDBJ databases">
        <authorList>
            <person name="Kim S."/>
            <person name="Heo J."/>
            <person name="Choi H."/>
            <person name="Choi Y."/>
            <person name="Kwon S.-W."/>
            <person name="Kim Y."/>
        </authorList>
    </citation>
    <scope>NUCLEOTIDE SEQUENCE</scope>
    <source>
        <strain evidence="13">KACC 23698</strain>
    </source>
</reference>
<evidence type="ECO:0000256" key="6">
    <source>
        <dbReference type="ARBA" id="ARBA00032722"/>
    </source>
</evidence>
<keyword evidence="2" id="KW-0285">Flavoprotein</keyword>
<evidence type="ECO:0000256" key="9">
    <source>
        <dbReference type="ARBA" id="ARBA00049578"/>
    </source>
</evidence>
<evidence type="ECO:0000256" key="11">
    <source>
        <dbReference type="ARBA" id="ARBA00049728"/>
    </source>
</evidence>
<dbReference type="PANTHER" id="PTHR43073">
    <property type="entry name" value="DIHYDROPYRIMIDINE DEHYDROGENASE [NADP(+)]"/>
    <property type="match status" value="1"/>
</dbReference>
<dbReference type="PRINTS" id="PR00469">
    <property type="entry name" value="PNDRDTASEII"/>
</dbReference>
<evidence type="ECO:0000256" key="10">
    <source>
        <dbReference type="ARBA" id="ARBA00049714"/>
    </source>
</evidence>
<dbReference type="InterPro" id="IPR036188">
    <property type="entry name" value="FAD/NAD-bd_sf"/>
</dbReference>
<name>A0AAU7JF54_9HYPH</name>
<comment type="function">
    <text evidence="9">Involved in pyrimidine base degradation. Catalyzes physiologically the reduction of uracil to 5,6-dihydrouracil (DHU) by using NADH as a specific cosubstrate. It also catalyzes the reverse reaction and the reduction of thymine to 5,6-dihydrothymine (DHT).</text>
</comment>
<comment type="cofactor">
    <cofactor evidence="1">
        <name>FMN</name>
        <dbReference type="ChEBI" id="CHEBI:58210"/>
    </cofactor>
</comment>
<evidence type="ECO:0000256" key="7">
    <source>
        <dbReference type="ARBA" id="ARBA00047685"/>
    </source>
</evidence>
<dbReference type="Pfam" id="PF14691">
    <property type="entry name" value="Fer4_20"/>
    <property type="match status" value="1"/>
</dbReference>
<dbReference type="EC" id="1.3.1.1" evidence="11"/>
<keyword evidence="4" id="KW-0560">Oxidoreductase</keyword>
<dbReference type="SUPFAM" id="SSF46548">
    <property type="entry name" value="alpha-helical ferredoxin"/>
    <property type="match status" value="1"/>
</dbReference>
<proteinExistence type="predicted"/>
<dbReference type="InterPro" id="IPR009051">
    <property type="entry name" value="Helical_ferredxn"/>
</dbReference>
<dbReference type="PROSITE" id="PS51379">
    <property type="entry name" value="4FE4S_FER_2"/>
    <property type="match status" value="1"/>
</dbReference>
<dbReference type="InterPro" id="IPR028261">
    <property type="entry name" value="DPD_II"/>
</dbReference>
<dbReference type="EMBL" id="CP157484">
    <property type="protein sequence ID" value="XBO38779.1"/>
    <property type="molecule type" value="Genomic_DNA"/>
</dbReference>
<comment type="catalytic activity">
    <reaction evidence="8">
        <text>5,6-dihydrouracil + NAD(+) = uracil + NADH + H(+)</text>
        <dbReference type="Rhea" id="RHEA:20189"/>
        <dbReference type="ChEBI" id="CHEBI:15378"/>
        <dbReference type="ChEBI" id="CHEBI:15901"/>
        <dbReference type="ChEBI" id="CHEBI:17568"/>
        <dbReference type="ChEBI" id="CHEBI:57540"/>
        <dbReference type="ChEBI" id="CHEBI:57945"/>
        <dbReference type="EC" id="1.3.1.1"/>
    </reaction>
</comment>
<dbReference type="PANTHER" id="PTHR43073:SF2">
    <property type="entry name" value="DIHYDROPYRIMIDINE DEHYDROGENASE [NADP(+)]"/>
    <property type="match status" value="1"/>
</dbReference>
<accession>A0AAU7JF54</accession>
<dbReference type="GO" id="GO:0004159">
    <property type="term" value="F:dihydropyrimidine dehydrogenase (NAD+) activity"/>
    <property type="evidence" value="ECO:0007669"/>
    <property type="project" value="UniProtKB-EC"/>
</dbReference>
<protein>
    <recommendedName>
        <fullName evidence="11">dihydrouracil dehydrogenase (NAD(+))</fullName>
        <ecNumber evidence="11">1.3.1.1</ecNumber>
    </recommendedName>
    <alternativeName>
        <fullName evidence="6">Dihydrothymine dehydrogenase</fullName>
    </alternativeName>
    <alternativeName>
        <fullName evidence="5">Dihydrouracil dehydrogenase</fullName>
    </alternativeName>
</protein>
<evidence type="ECO:0000259" key="12">
    <source>
        <dbReference type="PROSITE" id="PS51379"/>
    </source>
</evidence>
<dbReference type="InterPro" id="IPR023753">
    <property type="entry name" value="FAD/NAD-binding_dom"/>
</dbReference>
<sequence length="457" mass="47899">MSANRSTPGVAAGRLSTAEYAANFGDLHPPLDRHEAHVEADRCYFCYDAPCQKACPTSIDIPLFIRQIQTDNPIGSAETILSANVFGGMCARVCPTETLCEEACVRNDAEGKPVKIGLLQRYATDILLAQGHQPFTRAPSTGKRVAIVGGGPAGLSCAHRLAQAGHEAVVFEHRAKLGGLNEYGIASYKAPDDFAQREVSFILSLGGITVETGKRLGDGLDLAELRRDYDAVFLAIGLAGVNRLGLAGEGALAGVRDAVEWIAELRQTPDRSTLPIGRRVVVIGGGMTAVDAAVQARRLGAEEVTIAYRRGQEAMKASTYEQQLAQTSGVTIRTWAAPVALTGDGGRVTGVTFERMAEADGRLAGTGERFTLAADMVLCAVGQVLTPADFGGADVLELSGGRIVVDAQRRTSAPGVWAGGDCVAGGQDLTVTAVEDGKQAAISIHRHLTGALAHAAE</sequence>
<organism evidence="13">
    <name type="scientific">Alsobacter sp. KACC 23698</name>
    <dbReference type="NCBI Taxonomy" id="3149229"/>
    <lineage>
        <taxon>Bacteria</taxon>
        <taxon>Pseudomonadati</taxon>
        <taxon>Pseudomonadota</taxon>
        <taxon>Alphaproteobacteria</taxon>
        <taxon>Hyphomicrobiales</taxon>
        <taxon>Alsobacteraceae</taxon>
        <taxon>Alsobacter</taxon>
    </lineage>
</organism>
<evidence type="ECO:0000256" key="8">
    <source>
        <dbReference type="ARBA" id="ARBA00048792"/>
    </source>
</evidence>
<keyword evidence="3" id="KW-0288">FMN</keyword>
<dbReference type="PRINTS" id="PR00368">
    <property type="entry name" value="FADPNR"/>
</dbReference>
<evidence type="ECO:0000256" key="4">
    <source>
        <dbReference type="ARBA" id="ARBA00023002"/>
    </source>
</evidence>
<evidence type="ECO:0000256" key="2">
    <source>
        <dbReference type="ARBA" id="ARBA00022630"/>
    </source>
</evidence>
<dbReference type="RefSeq" id="WP_406855618.1">
    <property type="nucleotide sequence ID" value="NZ_CP157484.1"/>
</dbReference>
<dbReference type="Gene3D" id="3.50.50.60">
    <property type="entry name" value="FAD/NAD(P)-binding domain"/>
    <property type="match status" value="2"/>
</dbReference>
<dbReference type="InterPro" id="IPR017896">
    <property type="entry name" value="4Fe4S_Fe-S-bd"/>
</dbReference>
<evidence type="ECO:0000313" key="13">
    <source>
        <dbReference type="EMBL" id="XBO38779.1"/>
    </source>
</evidence>
<evidence type="ECO:0000256" key="5">
    <source>
        <dbReference type="ARBA" id="ARBA00030119"/>
    </source>
</evidence>
<dbReference type="Gene3D" id="1.10.1060.10">
    <property type="entry name" value="Alpha-helical ferredoxin"/>
    <property type="match status" value="1"/>
</dbReference>
<gene>
    <name evidence="13" type="ORF">ABEG18_24310</name>
</gene>
<evidence type="ECO:0000256" key="3">
    <source>
        <dbReference type="ARBA" id="ARBA00022643"/>
    </source>
</evidence>
<feature type="domain" description="4Fe-4S ferredoxin-type" evidence="12">
    <location>
        <begin position="34"/>
        <end position="64"/>
    </location>
</feature>
<evidence type="ECO:0000256" key="1">
    <source>
        <dbReference type="ARBA" id="ARBA00001917"/>
    </source>
</evidence>
<dbReference type="GO" id="GO:0051536">
    <property type="term" value="F:iron-sulfur cluster binding"/>
    <property type="evidence" value="ECO:0007669"/>
    <property type="project" value="InterPro"/>
</dbReference>